<dbReference type="Proteomes" id="UP001637994">
    <property type="component" value="Unassembled WGS sequence"/>
</dbReference>
<feature type="transmembrane region" description="Helical" evidence="1">
    <location>
        <begin position="63"/>
        <end position="83"/>
    </location>
</feature>
<keyword evidence="3" id="KW-1185">Reference proteome</keyword>
<keyword evidence="1" id="KW-0812">Transmembrane</keyword>
<feature type="transmembrane region" description="Helical" evidence="1">
    <location>
        <begin position="104"/>
        <end position="137"/>
    </location>
</feature>
<comment type="caution">
    <text evidence="2">The sequence shown here is derived from an EMBL/GenBank/DDBJ whole genome shotgun (WGS) entry which is preliminary data.</text>
</comment>
<feature type="transmembrane region" description="Helical" evidence="1">
    <location>
        <begin position="143"/>
        <end position="166"/>
    </location>
</feature>
<evidence type="ECO:0000313" key="3">
    <source>
        <dbReference type="Proteomes" id="UP001637994"/>
    </source>
</evidence>
<keyword evidence="1" id="KW-0472">Membrane</keyword>
<reference evidence="2 3" key="1">
    <citation type="journal article" date="2025" name="Anaerobe">
        <title>Description of Anaerococcus kampingiae sp. nov., Anaerococcus groningensis sp. nov., Anaerococcus martiniensis sp. nov., and Anaerococcus cruorum sp. nov., isolated from human clinical specimens.</title>
        <authorList>
            <person name="Boiten K.E."/>
            <person name="Meijer J."/>
            <person name="van Wezel E.M."/>
            <person name="Veloo A.C.M."/>
        </authorList>
    </citation>
    <scope>NUCLEOTIDE SEQUENCE [LARGE SCALE GENOMIC DNA]</scope>
    <source>
        <strain evidence="2 3">ENR0874</strain>
    </source>
</reference>
<sequence>MNLLMRDFKYQLNKFKYCNFIIFIISLIIIVLSLSYKNQSIINYIFNFVLIDAGIISDFEDFFIPIFWIFMHILSPFILIIIFNKDHFVNGEQVMIKAKTKRKYFFSKCIASSINIIIFIGIFLFSIFIAQLIFYEFDHSTKYFLIIGFTMLIENILLTWMGIIIILYSNTYIAILCILVNLILSILTNIHLFIGQQSLVYKQNEFGGIFTFKENFLLLFLYTIIFIIVAYIFFARYDFYGVEK</sequence>
<accession>A0ABW9MGY0</accession>
<proteinExistence type="predicted"/>
<evidence type="ECO:0000256" key="1">
    <source>
        <dbReference type="SAM" id="Phobius"/>
    </source>
</evidence>
<protein>
    <recommendedName>
        <fullName evidence="4">ABC transporter permease</fullName>
    </recommendedName>
</protein>
<feature type="transmembrane region" description="Helical" evidence="1">
    <location>
        <begin position="215"/>
        <end position="234"/>
    </location>
</feature>
<dbReference type="RefSeq" id="WP_106460679.1">
    <property type="nucleotide sequence ID" value="NZ_JBGMEF010000048.1"/>
</dbReference>
<gene>
    <name evidence="2" type="ORF">ACCQ42_09910</name>
</gene>
<name>A0ABW9MGY0_9FIRM</name>
<feature type="transmembrane region" description="Helical" evidence="1">
    <location>
        <begin position="173"/>
        <end position="195"/>
    </location>
</feature>
<evidence type="ECO:0000313" key="2">
    <source>
        <dbReference type="EMBL" id="MFO3668068.1"/>
    </source>
</evidence>
<dbReference type="EMBL" id="JBGMEF010000048">
    <property type="protein sequence ID" value="MFO3668068.1"/>
    <property type="molecule type" value="Genomic_DNA"/>
</dbReference>
<evidence type="ECO:0008006" key="4">
    <source>
        <dbReference type="Google" id="ProtNLM"/>
    </source>
</evidence>
<keyword evidence="1" id="KW-1133">Transmembrane helix</keyword>
<feature type="transmembrane region" description="Helical" evidence="1">
    <location>
        <begin position="20"/>
        <end position="36"/>
    </location>
</feature>
<organism evidence="2 3">
    <name type="scientific">Anaerococcus kampingae</name>
    <dbReference type="NCBI Taxonomy" id="3115614"/>
    <lineage>
        <taxon>Bacteria</taxon>
        <taxon>Bacillati</taxon>
        <taxon>Bacillota</taxon>
        <taxon>Tissierellia</taxon>
        <taxon>Tissierellales</taxon>
        <taxon>Peptoniphilaceae</taxon>
        <taxon>Anaerococcus</taxon>
    </lineage>
</organism>